<dbReference type="RefSeq" id="WP_114696168.1">
    <property type="nucleotide sequence ID" value="NZ_QQOH01000003.1"/>
</dbReference>
<dbReference type="NCBIfam" id="TIGR00229">
    <property type="entry name" value="sensory_box"/>
    <property type="match status" value="2"/>
</dbReference>
<dbReference type="SUPFAM" id="SSF55785">
    <property type="entry name" value="PYP-like sensor domain (PAS domain)"/>
    <property type="match status" value="2"/>
</dbReference>
<evidence type="ECO:0000259" key="4">
    <source>
        <dbReference type="PROSITE" id="PS50887"/>
    </source>
</evidence>
<dbReference type="PROSITE" id="PS50113">
    <property type="entry name" value="PAC"/>
    <property type="match status" value="1"/>
</dbReference>
<dbReference type="NCBIfam" id="TIGR00254">
    <property type="entry name" value="GGDEF"/>
    <property type="match status" value="1"/>
</dbReference>
<dbReference type="SMART" id="SM00267">
    <property type="entry name" value="GGDEF"/>
    <property type="match status" value="1"/>
</dbReference>
<dbReference type="Pfam" id="PF08448">
    <property type="entry name" value="PAS_4"/>
    <property type="match status" value="2"/>
</dbReference>
<dbReference type="PANTHER" id="PTHR46663:SF4">
    <property type="entry name" value="DIGUANYLATE CYCLASE DGCT-RELATED"/>
    <property type="match status" value="1"/>
</dbReference>
<protein>
    <submittedName>
        <fullName evidence="5">Diguanylate cyclase</fullName>
    </submittedName>
</protein>
<evidence type="ECO:0000313" key="6">
    <source>
        <dbReference type="Proteomes" id="UP000253769"/>
    </source>
</evidence>
<dbReference type="EMBL" id="QQOH01000003">
    <property type="protein sequence ID" value="RDE19823.1"/>
    <property type="molecule type" value="Genomic_DNA"/>
</dbReference>
<dbReference type="InterPro" id="IPR000700">
    <property type="entry name" value="PAS-assoc_C"/>
</dbReference>
<comment type="cofactor">
    <cofactor evidence="1">
        <name>Mg(2+)</name>
        <dbReference type="ChEBI" id="CHEBI:18420"/>
    </cofactor>
</comment>
<accession>A0A369WEU8</accession>
<reference evidence="5 6" key="1">
    <citation type="submission" date="2018-07" db="EMBL/GenBank/DDBJ databases">
        <title>Motiliproteus coralliicola sp. nov., a bacterium isolated from Coral.</title>
        <authorList>
            <person name="Wang G."/>
        </authorList>
    </citation>
    <scope>NUCLEOTIDE SEQUENCE [LARGE SCALE GENOMIC DNA]</scope>
    <source>
        <strain evidence="5 6">C34</strain>
    </source>
</reference>
<dbReference type="AlphaFoldDB" id="A0A369WEU8"/>
<dbReference type="InterPro" id="IPR000014">
    <property type="entry name" value="PAS"/>
</dbReference>
<dbReference type="FunFam" id="3.30.70.270:FF:000001">
    <property type="entry name" value="Diguanylate cyclase domain protein"/>
    <property type="match status" value="1"/>
</dbReference>
<dbReference type="SMART" id="SM00091">
    <property type="entry name" value="PAS"/>
    <property type="match status" value="2"/>
</dbReference>
<dbReference type="InterPro" id="IPR043128">
    <property type="entry name" value="Rev_trsase/Diguanyl_cyclase"/>
</dbReference>
<dbReference type="Gene3D" id="3.30.70.270">
    <property type="match status" value="1"/>
</dbReference>
<evidence type="ECO:0000259" key="3">
    <source>
        <dbReference type="PROSITE" id="PS50113"/>
    </source>
</evidence>
<dbReference type="InterPro" id="IPR013656">
    <property type="entry name" value="PAS_4"/>
</dbReference>
<evidence type="ECO:0000259" key="2">
    <source>
        <dbReference type="PROSITE" id="PS50112"/>
    </source>
</evidence>
<dbReference type="SUPFAM" id="SSF55073">
    <property type="entry name" value="Nucleotide cyclase"/>
    <property type="match status" value="1"/>
</dbReference>
<dbReference type="OrthoDB" id="9776960at2"/>
<dbReference type="Pfam" id="PF00990">
    <property type="entry name" value="GGDEF"/>
    <property type="match status" value="1"/>
</dbReference>
<dbReference type="CDD" id="cd00130">
    <property type="entry name" value="PAS"/>
    <property type="match status" value="2"/>
</dbReference>
<dbReference type="GO" id="GO:0003824">
    <property type="term" value="F:catalytic activity"/>
    <property type="evidence" value="ECO:0007669"/>
    <property type="project" value="UniProtKB-ARBA"/>
</dbReference>
<dbReference type="CDD" id="cd01949">
    <property type="entry name" value="GGDEF"/>
    <property type="match status" value="1"/>
</dbReference>
<dbReference type="InterPro" id="IPR029787">
    <property type="entry name" value="Nucleotide_cyclase"/>
</dbReference>
<sequence>MAGVEEISAVQVSQLKMLLDHVGAYVFTKDLSGRYTYVNQKVCELFGLSRDEIIGQTDEAFFDLSVFNDLRANDQWVLEHARPLDTEEHNRVASSGEVRVYQTHKMPLFDADKKVVGLCGISTDITERTRMDQQLRQQKELLDNVLDNIESAVYMKDRDQRFRYLNPYTARMLGCDPHQALGKSNQELLSNENLERLQPTDRAVLEEGRRICGEEAFTDPLGTTRQFWTVKIPIREQGEIKGMVGVSSDITEVIELKEKLEQLAHIDEMTGISNRRHLLQGARQELERMKRYQRTLAVIILDIDRFKLINDLYGHAVGDQALIRLVQACQSQLRQVDLFGRLGGDEFVIVLPEVDLEIALAVCERLRHQIANVSIQSEAGDDVFLSSSFGVALSNSHSSLDDLLSRADTALYRAKHAGRNCVEFDERED</sequence>
<dbReference type="PROSITE" id="PS50112">
    <property type="entry name" value="PAS"/>
    <property type="match status" value="2"/>
</dbReference>
<feature type="domain" description="GGDEF" evidence="4">
    <location>
        <begin position="294"/>
        <end position="427"/>
    </location>
</feature>
<dbReference type="PANTHER" id="PTHR46663">
    <property type="entry name" value="DIGUANYLATE CYCLASE DGCT-RELATED"/>
    <property type="match status" value="1"/>
</dbReference>
<keyword evidence="6" id="KW-1185">Reference proteome</keyword>
<dbReference type="InterPro" id="IPR052163">
    <property type="entry name" value="DGC-Regulatory_Protein"/>
</dbReference>
<dbReference type="InterPro" id="IPR035965">
    <property type="entry name" value="PAS-like_dom_sf"/>
</dbReference>
<organism evidence="5 6">
    <name type="scientific">Motiliproteus coralliicola</name>
    <dbReference type="NCBI Taxonomy" id="2283196"/>
    <lineage>
        <taxon>Bacteria</taxon>
        <taxon>Pseudomonadati</taxon>
        <taxon>Pseudomonadota</taxon>
        <taxon>Gammaproteobacteria</taxon>
        <taxon>Oceanospirillales</taxon>
        <taxon>Oceanospirillaceae</taxon>
        <taxon>Motiliproteus</taxon>
    </lineage>
</organism>
<evidence type="ECO:0000313" key="5">
    <source>
        <dbReference type="EMBL" id="RDE19823.1"/>
    </source>
</evidence>
<comment type="caution">
    <text evidence="5">The sequence shown here is derived from an EMBL/GenBank/DDBJ whole genome shotgun (WGS) entry which is preliminary data.</text>
</comment>
<gene>
    <name evidence="5" type="ORF">DV711_13195</name>
</gene>
<name>A0A369WEU8_9GAMM</name>
<feature type="domain" description="PAS" evidence="2">
    <location>
        <begin position="138"/>
        <end position="208"/>
    </location>
</feature>
<dbReference type="InterPro" id="IPR000160">
    <property type="entry name" value="GGDEF_dom"/>
</dbReference>
<dbReference type="Proteomes" id="UP000253769">
    <property type="component" value="Unassembled WGS sequence"/>
</dbReference>
<dbReference type="PROSITE" id="PS50887">
    <property type="entry name" value="GGDEF"/>
    <property type="match status" value="1"/>
</dbReference>
<dbReference type="Gene3D" id="3.30.450.20">
    <property type="entry name" value="PAS domain"/>
    <property type="match status" value="2"/>
</dbReference>
<evidence type="ECO:0000256" key="1">
    <source>
        <dbReference type="ARBA" id="ARBA00001946"/>
    </source>
</evidence>
<feature type="domain" description="PAS" evidence="2">
    <location>
        <begin position="11"/>
        <end position="64"/>
    </location>
</feature>
<proteinExistence type="predicted"/>
<feature type="domain" description="PAC" evidence="3">
    <location>
        <begin position="85"/>
        <end position="137"/>
    </location>
</feature>